<protein>
    <recommendedName>
        <fullName evidence="2">Anti-sigma factor antagonist</fullName>
    </recommendedName>
</protein>
<dbReference type="PANTHER" id="PTHR33495:SF2">
    <property type="entry name" value="ANTI-SIGMA FACTOR ANTAGONIST TM_1081-RELATED"/>
    <property type="match status" value="1"/>
</dbReference>
<dbReference type="PROSITE" id="PS50801">
    <property type="entry name" value="STAS"/>
    <property type="match status" value="1"/>
</dbReference>
<name>A0A5Q0H153_SACSY</name>
<feature type="domain" description="STAS" evidence="3">
    <location>
        <begin position="40"/>
        <end position="140"/>
    </location>
</feature>
<organism evidence="4 5">
    <name type="scientific">Saccharothrix syringae</name>
    <name type="common">Nocardiopsis syringae</name>
    <dbReference type="NCBI Taxonomy" id="103733"/>
    <lineage>
        <taxon>Bacteria</taxon>
        <taxon>Bacillati</taxon>
        <taxon>Actinomycetota</taxon>
        <taxon>Actinomycetes</taxon>
        <taxon>Pseudonocardiales</taxon>
        <taxon>Pseudonocardiaceae</taxon>
        <taxon>Saccharothrix</taxon>
    </lineage>
</organism>
<evidence type="ECO:0000256" key="1">
    <source>
        <dbReference type="ARBA" id="ARBA00009013"/>
    </source>
</evidence>
<dbReference type="NCBIfam" id="TIGR00377">
    <property type="entry name" value="ant_ant_sig"/>
    <property type="match status" value="1"/>
</dbReference>
<evidence type="ECO:0000256" key="2">
    <source>
        <dbReference type="RuleBase" id="RU003749"/>
    </source>
</evidence>
<dbReference type="InterPro" id="IPR036513">
    <property type="entry name" value="STAS_dom_sf"/>
</dbReference>
<proteinExistence type="inferred from homology"/>
<dbReference type="CDD" id="cd07043">
    <property type="entry name" value="STAS_anti-anti-sigma_factors"/>
    <property type="match status" value="1"/>
</dbReference>
<sequence>MRVEEKLGCWFAHQPEEPRLSDICAYTVPETTVVTTDQWGIPSVAVIGEVDMACEADIRAALGAQLDRQPTGLVVDLTRVEFFGSTGIRLLVEVYTRAQEQGTALAVATGQRAVLRTLEMTLVDELFDVHPTVAHALTALRGAGFPVPRHSGTHL</sequence>
<dbReference type="Gene3D" id="3.30.750.24">
    <property type="entry name" value="STAS domain"/>
    <property type="match status" value="1"/>
</dbReference>
<dbReference type="GO" id="GO:0043856">
    <property type="term" value="F:anti-sigma factor antagonist activity"/>
    <property type="evidence" value="ECO:0007669"/>
    <property type="project" value="InterPro"/>
</dbReference>
<keyword evidence="5" id="KW-1185">Reference proteome</keyword>
<reference evidence="5" key="1">
    <citation type="journal article" date="2021" name="Curr. Microbiol.">
        <title>Complete genome of nocamycin-producing strain Saccharothrix syringae NRRL B-16468 reveals the biosynthetic potential for secondary metabolites.</title>
        <authorList>
            <person name="Mo X."/>
            <person name="Yang S."/>
        </authorList>
    </citation>
    <scope>NUCLEOTIDE SEQUENCE [LARGE SCALE GENOMIC DNA]</scope>
    <source>
        <strain evidence="5">ATCC 51364 / DSM 43886 / JCM 6844 / KCTC 9398 / NBRC 14523 / NRRL B-16468 / INA 2240</strain>
    </source>
</reference>
<evidence type="ECO:0000313" key="4">
    <source>
        <dbReference type="EMBL" id="QFZ19500.1"/>
    </source>
</evidence>
<dbReference type="InterPro" id="IPR002645">
    <property type="entry name" value="STAS_dom"/>
</dbReference>
<accession>A0A5Q0H153</accession>
<dbReference type="Proteomes" id="UP000325787">
    <property type="component" value="Chromosome"/>
</dbReference>
<evidence type="ECO:0000259" key="3">
    <source>
        <dbReference type="PROSITE" id="PS50801"/>
    </source>
</evidence>
<dbReference type="KEGG" id="ssyi:EKG83_20515"/>
<comment type="similarity">
    <text evidence="1 2">Belongs to the anti-sigma-factor antagonist family.</text>
</comment>
<evidence type="ECO:0000313" key="5">
    <source>
        <dbReference type="Proteomes" id="UP000325787"/>
    </source>
</evidence>
<dbReference type="PANTHER" id="PTHR33495">
    <property type="entry name" value="ANTI-SIGMA FACTOR ANTAGONIST TM_1081-RELATED-RELATED"/>
    <property type="match status" value="1"/>
</dbReference>
<dbReference type="EMBL" id="CP034550">
    <property type="protein sequence ID" value="QFZ19500.1"/>
    <property type="molecule type" value="Genomic_DNA"/>
</dbReference>
<dbReference type="AlphaFoldDB" id="A0A5Q0H153"/>
<gene>
    <name evidence="4" type="ORF">EKG83_20515</name>
</gene>
<dbReference type="OrthoDB" id="3694806at2"/>
<dbReference type="SUPFAM" id="SSF52091">
    <property type="entry name" value="SpoIIaa-like"/>
    <property type="match status" value="1"/>
</dbReference>
<dbReference type="InterPro" id="IPR003658">
    <property type="entry name" value="Anti-sigma_ant"/>
</dbReference>
<dbReference type="Pfam" id="PF01740">
    <property type="entry name" value="STAS"/>
    <property type="match status" value="1"/>
</dbReference>